<dbReference type="InterPro" id="IPR016064">
    <property type="entry name" value="NAD/diacylglycerol_kinase_sf"/>
</dbReference>
<proteinExistence type="predicted"/>
<dbReference type="SUPFAM" id="SSF111331">
    <property type="entry name" value="NAD kinase/diacylglycerol kinase-like"/>
    <property type="match status" value="1"/>
</dbReference>
<dbReference type="EMBL" id="JAMFLX010000004">
    <property type="protein sequence ID" value="MCL6269208.1"/>
    <property type="molecule type" value="Genomic_DNA"/>
</dbReference>
<evidence type="ECO:0000256" key="3">
    <source>
        <dbReference type="ARBA" id="ARBA00022777"/>
    </source>
</evidence>
<keyword evidence="4" id="KW-0067">ATP-binding</keyword>
<evidence type="ECO:0000313" key="6">
    <source>
        <dbReference type="EMBL" id="MCL6269208.1"/>
    </source>
</evidence>
<keyword evidence="7" id="KW-1185">Reference proteome</keyword>
<dbReference type="InterPro" id="IPR001206">
    <property type="entry name" value="Diacylglycerol_kinase_cat_dom"/>
</dbReference>
<keyword evidence="1" id="KW-0808">Transferase</keyword>
<dbReference type="RefSeq" id="WP_249698161.1">
    <property type="nucleotide sequence ID" value="NZ_JAMFLX010000004.1"/>
</dbReference>
<accession>A0ABT0PCU8</accession>
<dbReference type="InterPro" id="IPR017438">
    <property type="entry name" value="ATP-NAD_kinase_N"/>
</dbReference>
<reference evidence="6 7" key="1">
    <citation type="submission" date="2022-05" db="EMBL/GenBank/DDBJ databases">
        <authorList>
            <person name="Park J.-S."/>
        </authorList>
    </citation>
    <scope>NUCLEOTIDE SEQUENCE [LARGE SCALE GENOMIC DNA]</scope>
    <source>
        <strain evidence="6 7">2012CJ34-2</strain>
    </source>
</reference>
<dbReference type="Proteomes" id="UP001203338">
    <property type="component" value="Unassembled WGS sequence"/>
</dbReference>
<evidence type="ECO:0000256" key="1">
    <source>
        <dbReference type="ARBA" id="ARBA00022679"/>
    </source>
</evidence>
<dbReference type="Gene3D" id="3.40.50.10330">
    <property type="entry name" value="Probable inorganic polyphosphate/atp-NAD kinase, domain 1"/>
    <property type="match status" value="1"/>
</dbReference>
<dbReference type="Pfam" id="PF00781">
    <property type="entry name" value="DAGK_cat"/>
    <property type="match status" value="1"/>
</dbReference>
<comment type="caution">
    <text evidence="6">The sequence shown here is derived from an EMBL/GenBank/DDBJ whole genome shotgun (WGS) entry which is preliminary data.</text>
</comment>
<feature type="domain" description="DAGKc" evidence="5">
    <location>
        <begin position="32"/>
        <end position="187"/>
    </location>
</feature>
<evidence type="ECO:0000256" key="2">
    <source>
        <dbReference type="ARBA" id="ARBA00022741"/>
    </source>
</evidence>
<protein>
    <recommendedName>
        <fullName evidence="5">DAGKc domain-containing protein</fullName>
    </recommendedName>
</protein>
<gene>
    <name evidence="6" type="ORF">M3P05_04520</name>
</gene>
<dbReference type="PROSITE" id="PS50146">
    <property type="entry name" value="DAGK"/>
    <property type="match status" value="1"/>
</dbReference>
<organism evidence="6 7">
    <name type="scientific">Parendozoicomonas callyspongiae</name>
    <dbReference type="NCBI Taxonomy" id="2942213"/>
    <lineage>
        <taxon>Bacteria</taxon>
        <taxon>Pseudomonadati</taxon>
        <taxon>Pseudomonadota</taxon>
        <taxon>Gammaproteobacteria</taxon>
        <taxon>Oceanospirillales</taxon>
        <taxon>Endozoicomonadaceae</taxon>
        <taxon>Parendozoicomonas</taxon>
    </lineage>
</organism>
<dbReference type="Gene3D" id="2.60.200.40">
    <property type="match status" value="1"/>
</dbReference>
<sequence length="373" mass="41591">MLYKRFETGVFSRKIFLWFITVLALASSPLEAGISHVCFIVNGASNSGRCASTWMSIHDKYVRKLFIPKDSMTVASDEELTYEVAESSYPGAVPEIAERLYDEWESESESDDDQVLMVAVGGDGTVSEVVQNLHGKKNVVFSVLPCGTGNDIARTLGIPFNLKKALDIIRWGGRTVSYGAYRIQADRLGEGGNLIRKYAVDEFDLGVCADGGLIKYRHDRNIRERPVLNWIPRFLKYPAITLLSLMNWKARKVHVALDELSRENFNLGMILGGCGPTVGGGQRFFPAMKPESDKGAMLIEPSSSRFQILWDLLHHQLGRRMPGSKMVEFTNAAIRHEDGESPILLQYDGEPVLQTPAEITWLPGAFRFLGKAK</sequence>
<name>A0ABT0PCU8_9GAMM</name>
<dbReference type="Pfam" id="PF19279">
    <property type="entry name" value="YegS_C"/>
    <property type="match status" value="1"/>
</dbReference>
<keyword evidence="3" id="KW-0418">Kinase</keyword>
<evidence type="ECO:0000256" key="4">
    <source>
        <dbReference type="ARBA" id="ARBA00022840"/>
    </source>
</evidence>
<dbReference type="PANTHER" id="PTHR12358">
    <property type="entry name" value="SPHINGOSINE KINASE"/>
    <property type="match status" value="1"/>
</dbReference>
<evidence type="ECO:0000259" key="5">
    <source>
        <dbReference type="PROSITE" id="PS50146"/>
    </source>
</evidence>
<dbReference type="InterPro" id="IPR045540">
    <property type="entry name" value="YegS/DAGK_C"/>
</dbReference>
<evidence type="ECO:0000313" key="7">
    <source>
        <dbReference type="Proteomes" id="UP001203338"/>
    </source>
</evidence>
<dbReference type="PANTHER" id="PTHR12358:SF54">
    <property type="entry name" value="SPHINGOSINE KINASE RELATED PROTEIN"/>
    <property type="match status" value="1"/>
</dbReference>
<keyword evidence="2" id="KW-0547">Nucleotide-binding</keyword>
<dbReference type="InterPro" id="IPR050187">
    <property type="entry name" value="Lipid_Phosphate_FormReg"/>
</dbReference>